<dbReference type="Proteomes" id="UP001159405">
    <property type="component" value="Unassembled WGS sequence"/>
</dbReference>
<evidence type="ECO:0000313" key="1">
    <source>
        <dbReference type="EMBL" id="CAH3115210.1"/>
    </source>
</evidence>
<proteinExistence type="predicted"/>
<keyword evidence="2" id="KW-1185">Reference proteome</keyword>
<dbReference type="EMBL" id="CALNXK010000028">
    <property type="protein sequence ID" value="CAH3115210.1"/>
    <property type="molecule type" value="Genomic_DNA"/>
</dbReference>
<sequence length="100" mass="11342">MRLKVDTGSQLNIMPLKELKKIEGDNPQMDLCKQKLVSYSEDKLKVLVIIKLPVKSKSDVEQELKFHVVETNQPGLLGLRSSQNLGLIKVDSKNREGRNQ</sequence>
<gene>
    <name evidence="1" type="ORF">PLOB_00023491</name>
</gene>
<reference evidence="1 2" key="1">
    <citation type="submission" date="2022-05" db="EMBL/GenBank/DDBJ databases">
        <authorList>
            <consortium name="Genoscope - CEA"/>
            <person name="William W."/>
        </authorList>
    </citation>
    <scope>NUCLEOTIDE SEQUENCE [LARGE SCALE GENOMIC DNA]</scope>
</reference>
<protein>
    <recommendedName>
        <fullName evidence="3">Aspartic peptidase DDI1-type domain-containing protein</fullName>
    </recommendedName>
</protein>
<evidence type="ECO:0000313" key="2">
    <source>
        <dbReference type="Proteomes" id="UP001159405"/>
    </source>
</evidence>
<accession>A0ABN8NP97</accession>
<comment type="caution">
    <text evidence="1">The sequence shown here is derived from an EMBL/GenBank/DDBJ whole genome shotgun (WGS) entry which is preliminary data.</text>
</comment>
<organism evidence="1 2">
    <name type="scientific">Porites lobata</name>
    <dbReference type="NCBI Taxonomy" id="104759"/>
    <lineage>
        <taxon>Eukaryota</taxon>
        <taxon>Metazoa</taxon>
        <taxon>Cnidaria</taxon>
        <taxon>Anthozoa</taxon>
        <taxon>Hexacorallia</taxon>
        <taxon>Scleractinia</taxon>
        <taxon>Fungiina</taxon>
        <taxon>Poritidae</taxon>
        <taxon>Porites</taxon>
    </lineage>
</organism>
<evidence type="ECO:0008006" key="3">
    <source>
        <dbReference type="Google" id="ProtNLM"/>
    </source>
</evidence>
<name>A0ABN8NP97_9CNID</name>